<evidence type="ECO:0000313" key="3">
    <source>
        <dbReference type="Proteomes" id="UP000464086"/>
    </source>
</evidence>
<dbReference type="InterPro" id="IPR019533">
    <property type="entry name" value="Peptidase_S26"/>
</dbReference>
<organism evidence="2 3">
    <name type="scientific">Sphingobium yanoikuyae</name>
    <name type="common">Sphingomonas yanoikuyae</name>
    <dbReference type="NCBI Taxonomy" id="13690"/>
    <lineage>
        <taxon>Bacteria</taxon>
        <taxon>Pseudomonadati</taxon>
        <taxon>Pseudomonadota</taxon>
        <taxon>Alphaproteobacteria</taxon>
        <taxon>Sphingomonadales</taxon>
        <taxon>Sphingomonadaceae</taxon>
        <taxon>Sphingobium</taxon>
    </lineage>
</organism>
<dbReference type="InterPro" id="IPR036286">
    <property type="entry name" value="LexA/Signal_pep-like_sf"/>
</dbReference>
<dbReference type="Gene3D" id="2.10.109.10">
    <property type="entry name" value="Umud Fragment, subunit A"/>
    <property type="match status" value="1"/>
</dbReference>
<sequence length="183" mass="19985">MAQAVSEPLPVEAKPRRWRPNMRLWGPIGLLIAGSAVYSAICDWRDSHGLLINTSESLPNWAFVIHKTAKPERGQYVFFVPPAHPLVVRHFGAKKQMFGKIVYGMPGDVVSHRGAEVLVNGKVVARMKPRTRFGEPLAAGPVGVIPPQCYFVGTPHKDGFDSRYAAIGYACAKKIVGVGEAIL</sequence>
<dbReference type="GO" id="GO:0004252">
    <property type="term" value="F:serine-type endopeptidase activity"/>
    <property type="evidence" value="ECO:0007669"/>
    <property type="project" value="InterPro"/>
</dbReference>
<geneLocation type="plasmid" evidence="2">
    <name>unnamed1</name>
</geneLocation>
<proteinExistence type="predicted"/>
<name>A0A6P1GR17_SPHYA</name>
<dbReference type="SUPFAM" id="SSF51306">
    <property type="entry name" value="LexA/Signal peptidase"/>
    <property type="match status" value="1"/>
</dbReference>
<accession>A0A6P1GR17</accession>
<evidence type="ECO:0000259" key="1">
    <source>
        <dbReference type="Pfam" id="PF10502"/>
    </source>
</evidence>
<evidence type="ECO:0000313" key="2">
    <source>
        <dbReference type="EMBL" id="QHD70664.1"/>
    </source>
</evidence>
<dbReference type="GO" id="GO:0006465">
    <property type="term" value="P:signal peptide processing"/>
    <property type="evidence" value="ECO:0007669"/>
    <property type="project" value="InterPro"/>
</dbReference>
<protein>
    <submittedName>
        <fullName evidence="2">Type VI secretion protein</fullName>
    </submittedName>
</protein>
<gene>
    <name evidence="2" type="ORF">GS397_26525</name>
</gene>
<dbReference type="EMBL" id="CP047219">
    <property type="protein sequence ID" value="QHD70664.1"/>
    <property type="molecule type" value="Genomic_DNA"/>
</dbReference>
<feature type="domain" description="Peptidase S26" evidence="1">
    <location>
        <begin position="51"/>
        <end position="180"/>
    </location>
</feature>
<reference evidence="2 3" key="1">
    <citation type="submission" date="2019-12" db="EMBL/GenBank/DDBJ databases">
        <title>Functional and genomic insights into the Sphingobium yanoikuyae YC-JY1, a bacterium efficiently degrading bisphenol A.</title>
        <authorList>
            <person name="Jia Y."/>
            <person name="Li X."/>
            <person name="Wang J."/>
            <person name="Eltoukhy A."/>
            <person name="Lamraoui I."/>
            <person name="Yan Y."/>
        </authorList>
    </citation>
    <scope>NUCLEOTIDE SEQUENCE [LARGE SCALE GENOMIC DNA]</scope>
    <source>
        <strain evidence="2 3">YC-JY1</strain>
        <plasmid evidence="2 3">unnamed1</plasmid>
    </source>
</reference>
<dbReference type="AlphaFoldDB" id="A0A6P1GR17"/>
<dbReference type="RefSeq" id="WP_159368207.1">
    <property type="nucleotide sequence ID" value="NZ_CP047219.1"/>
</dbReference>
<dbReference type="Proteomes" id="UP000464086">
    <property type="component" value="Plasmid unnamed1"/>
</dbReference>
<dbReference type="Pfam" id="PF10502">
    <property type="entry name" value="Peptidase_S26"/>
    <property type="match status" value="1"/>
</dbReference>
<keyword evidence="2" id="KW-0614">Plasmid</keyword>